<dbReference type="InterPro" id="IPR029064">
    <property type="entry name" value="Ribosomal_eL30-like_sf"/>
</dbReference>
<dbReference type="EMBL" id="GGEC01017349">
    <property type="protein sequence ID" value="MBW97832.1"/>
    <property type="molecule type" value="Transcribed_RNA"/>
</dbReference>
<organism evidence="3">
    <name type="scientific">Rhizophora mucronata</name>
    <name type="common">Asiatic mangrove</name>
    <dbReference type="NCBI Taxonomy" id="61149"/>
    <lineage>
        <taxon>Eukaryota</taxon>
        <taxon>Viridiplantae</taxon>
        <taxon>Streptophyta</taxon>
        <taxon>Embryophyta</taxon>
        <taxon>Tracheophyta</taxon>
        <taxon>Spermatophyta</taxon>
        <taxon>Magnoliopsida</taxon>
        <taxon>eudicotyledons</taxon>
        <taxon>Gunneridae</taxon>
        <taxon>Pentapetalae</taxon>
        <taxon>rosids</taxon>
        <taxon>fabids</taxon>
        <taxon>Malpighiales</taxon>
        <taxon>Rhizophoraceae</taxon>
        <taxon>Rhizophora</taxon>
    </lineage>
</organism>
<dbReference type="SUPFAM" id="SSF55315">
    <property type="entry name" value="L30e-like"/>
    <property type="match status" value="1"/>
</dbReference>
<feature type="domain" description="Ribosomal protein eL8/eL30/eS12/Gadd45" evidence="1">
    <location>
        <begin position="41"/>
        <end position="100"/>
    </location>
</feature>
<dbReference type="AlphaFoldDB" id="A0A2P2JWI5"/>
<evidence type="ECO:0000313" key="3">
    <source>
        <dbReference type="EMBL" id="MBW97834.1"/>
    </source>
</evidence>
<sequence length="129" mass="14207">MRSLVSLRGCRLRPILEIPASSLEFSLPIAKRLLFSFRLLAILVASDCNPKWLTKHLPSLASSRNVLLIYVKDNKGGSLRLGELVKLKTAMAVGVKAKENAVNQIFEENFHLGDAINLEGDSMTSTPCQ</sequence>
<dbReference type="PANTHER" id="PTHR47903">
    <property type="entry name" value="OS07G0636400 PROTEIN"/>
    <property type="match status" value="1"/>
</dbReference>
<name>A0A2P2JWI5_RHIMU</name>
<proteinExistence type="predicted"/>
<accession>A0A2P2JWI5</accession>
<dbReference type="InterPro" id="IPR004038">
    <property type="entry name" value="Ribosomal_eL8/eL30/eS12/Gad45"/>
</dbReference>
<evidence type="ECO:0000313" key="2">
    <source>
        <dbReference type="EMBL" id="MBW97832.1"/>
    </source>
</evidence>
<dbReference type="PANTHER" id="PTHR47903:SF2">
    <property type="entry name" value="OS07G0636400 PROTEIN"/>
    <property type="match status" value="1"/>
</dbReference>
<protein>
    <submittedName>
        <fullName evidence="3">Uncharacterized protein LOC103327256</fullName>
    </submittedName>
    <submittedName>
        <fullName evidence="2">Uncharacterized protein MANES_05G008900</fullName>
    </submittedName>
</protein>
<dbReference type="EMBL" id="GGEC01017351">
    <property type="protein sequence ID" value="MBW97834.1"/>
    <property type="molecule type" value="Transcribed_RNA"/>
</dbReference>
<evidence type="ECO:0000259" key="1">
    <source>
        <dbReference type="Pfam" id="PF01248"/>
    </source>
</evidence>
<dbReference type="Gene3D" id="3.30.1330.30">
    <property type="match status" value="1"/>
</dbReference>
<reference evidence="3" key="1">
    <citation type="submission" date="2018-02" db="EMBL/GenBank/DDBJ databases">
        <title>Rhizophora mucronata_Transcriptome.</title>
        <authorList>
            <person name="Meera S.P."/>
            <person name="Sreeshan A."/>
            <person name="Augustine A."/>
        </authorList>
    </citation>
    <scope>NUCLEOTIDE SEQUENCE</scope>
    <source>
        <tissue evidence="3">Leaf</tissue>
    </source>
</reference>
<dbReference type="Pfam" id="PF01248">
    <property type="entry name" value="Ribosomal_L7Ae"/>
    <property type="match status" value="1"/>
</dbReference>